<evidence type="ECO:0000256" key="1">
    <source>
        <dbReference type="SAM" id="Phobius"/>
    </source>
</evidence>
<protein>
    <recommendedName>
        <fullName evidence="4">Fimbrial protein</fullName>
    </recommendedName>
</protein>
<keyword evidence="3" id="KW-1185">Reference proteome</keyword>
<dbReference type="Proteomes" id="UP001143309">
    <property type="component" value="Unassembled WGS sequence"/>
</dbReference>
<sequence length="133" mass="13682">MTALQGSNEPGIDEIAADDDPRIRQVYQRLRRLFLIGGLTMGVGFLAVMSAIAYRVVKSNHAAAGITEATLPLPAGARVLATAADGGRILVTVEVEGRVSVHAFDAGSLKPVGRLDVVPGGPAAAPLRGGEAK</sequence>
<evidence type="ECO:0008006" key="4">
    <source>
        <dbReference type="Google" id="ProtNLM"/>
    </source>
</evidence>
<reference evidence="2" key="1">
    <citation type="journal article" date="2014" name="Int. J. Syst. Evol. Microbiol.">
        <title>Complete genome sequence of Corynebacterium casei LMG S-19264T (=DSM 44701T), isolated from a smear-ripened cheese.</title>
        <authorList>
            <consortium name="US DOE Joint Genome Institute (JGI-PGF)"/>
            <person name="Walter F."/>
            <person name="Albersmeier A."/>
            <person name="Kalinowski J."/>
            <person name="Ruckert C."/>
        </authorList>
    </citation>
    <scope>NUCLEOTIDE SEQUENCE</scope>
    <source>
        <strain evidence="2">VKM B-2748</strain>
    </source>
</reference>
<evidence type="ECO:0000313" key="2">
    <source>
        <dbReference type="EMBL" id="GLK78885.1"/>
    </source>
</evidence>
<reference evidence="2" key="2">
    <citation type="submission" date="2023-01" db="EMBL/GenBank/DDBJ databases">
        <authorList>
            <person name="Sun Q."/>
            <person name="Evtushenko L."/>
        </authorList>
    </citation>
    <scope>NUCLEOTIDE SEQUENCE</scope>
    <source>
        <strain evidence="2">VKM B-2748</strain>
    </source>
</reference>
<accession>A0A9W6JJN6</accession>
<keyword evidence="1" id="KW-0812">Transmembrane</keyword>
<evidence type="ECO:0000313" key="3">
    <source>
        <dbReference type="Proteomes" id="UP001143309"/>
    </source>
</evidence>
<keyword evidence="1" id="KW-0472">Membrane</keyword>
<dbReference type="AlphaFoldDB" id="A0A9W6JJN6"/>
<gene>
    <name evidence="2" type="ORF">GCM10008174_06260</name>
</gene>
<comment type="caution">
    <text evidence="2">The sequence shown here is derived from an EMBL/GenBank/DDBJ whole genome shotgun (WGS) entry which is preliminary data.</text>
</comment>
<keyword evidence="1" id="KW-1133">Transmembrane helix</keyword>
<dbReference type="EMBL" id="BSFL01000001">
    <property type="protein sequence ID" value="GLK78885.1"/>
    <property type="molecule type" value="Genomic_DNA"/>
</dbReference>
<name>A0A9W6JJN6_9HYPH</name>
<dbReference type="RefSeq" id="WP_271199384.1">
    <property type="nucleotide sequence ID" value="NZ_BSFL01000001.1"/>
</dbReference>
<proteinExistence type="predicted"/>
<feature type="transmembrane region" description="Helical" evidence="1">
    <location>
        <begin position="33"/>
        <end position="54"/>
    </location>
</feature>
<organism evidence="2 3">
    <name type="scientific">Methylopila turkensis</name>
    <dbReference type="NCBI Taxonomy" id="1437816"/>
    <lineage>
        <taxon>Bacteria</taxon>
        <taxon>Pseudomonadati</taxon>
        <taxon>Pseudomonadota</taxon>
        <taxon>Alphaproteobacteria</taxon>
        <taxon>Hyphomicrobiales</taxon>
        <taxon>Methylopilaceae</taxon>
        <taxon>Methylopila</taxon>
    </lineage>
</organism>